<proteinExistence type="predicted"/>
<sequence length="209" mass="21646">MIRLTAVSACALLTLAACGRDDRPAAQAPTDAAPVAMAPAAQAPAAPAADPNILTAEGLGAARIGMSKADLIAAWGDRANPKSVSGAEPEVCDQFHPSRAPEGVNVMIQDGKLTRITLMRDARIKTDRGFGLGDTAMAIKQAYGGSIFAEPHKYQAAPAEDLFAWTRGGSASYVTDPSARGVRYEIGTDGKVIMIHAGDPTIQLVEGCS</sequence>
<name>A0AAJ6BKE5_9CAUL</name>
<keyword evidence="1" id="KW-0732">Signal</keyword>
<feature type="signal peptide" evidence="1">
    <location>
        <begin position="1"/>
        <end position="19"/>
    </location>
</feature>
<dbReference type="AlphaFoldDB" id="A0AAJ6BKE5"/>
<evidence type="ECO:0008006" key="4">
    <source>
        <dbReference type="Google" id="ProtNLM"/>
    </source>
</evidence>
<gene>
    <name evidence="2" type="ORF">P0Y50_11530</name>
</gene>
<evidence type="ECO:0000256" key="1">
    <source>
        <dbReference type="SAM" id="SignalP"/>
    </source>
</evidence>
<reference evidence="2" key="1">
    <citation type="submission" date="2023-03" db="EMBL/GenBank/DDBJ databases">
        <title>Andean soil-derived lignocellulolytic bacterial consortium as a source of novel taxa and putative plastic-active enzymes.</title>
        <authorList>
            <person name="Diaz-Garcia L."/>
            <person name="Chuvochina M."/>
            <person name="Feuerriegel G."/>
            <person name="Bunk B."/>
            <person name="Sproer C."/>
            <person name="Streit W.R."/>
            <person name="Rodriguez L.M."/>
            <person name="Overmann J."/>
            <person name="Jimenez D.J."/>
        </authorList>
    </citation>
    <scope>NUCLEOTIDE SEQUENCE</scope>
    <source>
        <strain evidence="2">MAG 833</strain>
    </source>
</reference>
<protein>
    <recommendedName>
        <fullName evidence="4">Lipoprotein</fullName>
    </recommendedName>
</protein>
<dbReference type="PROSITE" id="PS51257">
    <property type="entry name" value="PROKAR_LIPOPROTEIN"/>
    <property type="match status" value="1"/>
</dbReference>
<evidence type="ECO:0000313" key="2">
    <source>
        <dbReference type="EMBL" id="WEK39172.1"/>
    </source>
</evidence>
<organism evidence="2 3">
    <name type="scientific">Candidatus Brevundimonas colombiensis</name>
    <dbReference type="NCBI Taxonomy" id="3121376"/>
    <lineage>
        <taxon>Bacteria</taxon>
        <taxon>Pseudomonadati</taxon>
        <taxon>Pseudomonadota</taxon>
        <taxon>Alphaproteobacteria</taxon>
        <taxon>Caulobacterales</taxon>
        <taxon>Caulobacteraceae</taxon>
        <taxon>Brevundimonas</taxon>
    </lineage>
</organism>
<feature type="chain" id="PRO_5042562534" description="Lipoprotein" evidence="1">
    <location>
        <begin position="20"/>
        <end position="209"/>
    </location>
</feature>
<dbReference type="Proteomes" id="UP001213664">
    <property type="component" value="Chromosome"/>
</dbReference>
<dbReference type="EMBL" id="CP119326">
    <property type="protein sequence ID" value="WEK39172.1"/>
    <property type="molecule type" value="Genomic_DNA"/>
</dbReference>
<evidence type="ECO:0000313" key="3">
    <source>
        <dbReference type="Proteomes" id="UP001213664"/>
    </source>
</evidence>
<accession>A0AAJ6BKE5</accession>